<proteinExistence type="predicted"/>
<dbReference type="InterPro" id="IPR034593">
    <property type="entry name" value="DgoD-like"/>
</dbReference>
<dbReference type="InterPro" id="IPR029017">
    <property type="entry name" value="Enolase-like_N"/>
</dbReference>
<dbReference type="InterPro" id="IPR029065">
    <property type="entry name" value="Enolase_C-like"/>
</dbReference>
<dbReference type="CDD" id="cd03316">
    <property type="entry name" value="MR_like"/>
    <property type="match status" value="1"/>
</dbReference>
<dbReference type="PANTHER" id="PTHR48080:SF2">
    <property type="entry name" value="D-GALACTONATE DEHYDRATASE"/>
    <property type="match status" value="1"/>
</dbReference>
<dbReference type="EMBL" id="JAEQNA010000010">
    <property type="protein sequence ID" value="MBL0422973.1"/>
    <property type="molecule type" value="Genomic_DNA"/>
</dbReference>
<keyword evidence="4" id="KW-1185">Reference proteome</keyword>
<evidence type="ECO:0000313" key="3">
    <source>
        <dbReference type="EMBL" id="MBL0422973.1"/>
    </source>
</evidence>
<comment type="caution">
    <text evidence="3">The sequence shown here is derived from an EMBL/GenBank/DDBJ whole genome shotgun (WGS) entry which is preliminary data.</text>
</comment>
<organism evidence="3 4">
    <name type="scientific">Ramlibacter aurantiacus</name>
    <dbReference type="NCBI Taxonomy" id="2801330"/>
    <lineage>
        <taxon>Bacteria</taxon>
        <taxon>Pseudomonadati</taxon>
        <taxon>Pseudomonadota</taxon>
        <taxon>Betaproteobacteria</taxon>
        <taxon>Burkholderiales</taxon>
        <taxon>Comamonadaceae</taxon>
        <taxon>Ramlibacter</taxon>
    </lineage>
</organism>
<dbReference type="InterPro" id="IPR036849">
    <property type="entry name" value="Enolase-like_C_sf"/>
</dbReference>
<dbReference type="RefSeq" id="WP_201686100.1">
    <property type="nucleotide sequence ID" value="NZ_JAEQNA010000010.1"/>
</dbReference>
<dbReference type="Proteomes" id="UP000613011">
    <property type="component" value="Unassembled WGS sequence"/>
</dbReference>
<gene>
    <name evidence="3" type="ORF">JI739_21735</name>
</gene>
<sequence length="399" mass="44180">MRIKSIETLHADGGWRVLSFVKVSTDEGVTGWSEYYENYWSRGLTDVIRKLAASSLGEDPREVGRLSTKLSTMTRITEGGLNAQAIAAIENACLDIKAKALGIPVYALFGGPYRRTLPLYWSHCGSFRARAPKLFEQVIGTPPLRTLDDIRALGKHVVERGYRALKTNPMVFDKGTVTMLDAGFSPNPTEFAHNPDRRARRAIVELMEAFRDGAGPDTGLLIDLNFSLRTEGLLRVAQDLEHLDLTWLEMDSYDAKALSLVRASTRTPIGSCEALHGRRAYRPFLEQYAMDVAIVDAPWNGLLESVKIAAMAEAYQVNVAPHNFCGHLYTMINAHLGAAIPNFRILEIEVDDVPWKDELVTVAPVVENGSLLLSDAPGWGTEVNEEAVRAHPPQQPGWQ</sequence>
<dbReference type="SFLD" id="SFLDS00001">
    <property type="entry name" value="Enolase"/>
    <property type="match status" value="1"/>
</dbReference>
<accession>A0A936ZT32</accession>
<evidence type="ECO:0000313" key="4">
    <source>
        <dbReference type="Proteomes" id="UP000613011"/>
    </source>
</evidence>
<dbReference type="Pfam" id="PF13378">
    <property type="entry name" value="MR_MLE_C"/>
    <property type="match status" value="1"/>
</dbReference>
<protein>
    <submittedName>
        <fullName evidence="3">Mandelate racemase/muconate lactonizing enzyme family protein</fullName>
    </submittedName>
</protein>
<keyword evidence="1" id="KW-0456">Lyase</keyword>
<reference evidence="3" key="1">
    <citation type="submission" date="2021-01" db="EMBL/GenBank/DDBJ databases">
        <title>Ramlibacter sp. strain AW1 16S ribosomal RNA gene Genome sequencing and assembly.</title>
        <authorList>
            <person name="Kang M."/>
        </authorList>
    </citation>
    <scope>NUCLEOTIDE SEQUENCE</scope>
    <source>
        <strain evidence="3">AW1</strain>
    </source>
</reference>
<dbReference type="SFLD" id="SFLDG00179">
    <property type="entry name" value="mandelate_racemase"/>
    <property type="match status" value="1"/>
</dbReference>
<dbReference type="SMART" id="SM00922">
    <property type="entry name" value="MR_MLE"/>
    <property type="match status" value="1"/>
</dbReference>
<dbReference type="InterPro" id="IPR013341">
    <property type="entry name" value="Mandelate_racemase_N_dom"/>
</dbReference>
<evidence type="ECO:0000256" key="1">
    <source>
        <dbReference type="ARBA" id="ARBA00023239"/>
    </source>
</evidence>
<dbReference type="GO" id="GO:0016829">
    <property type="term" value="F:lyase activity"/>
    <property type="evidence" value="ECO:0007669"/>
    <property type="project" value="UniProtKB-KW"/>
</dbReference>
<dbReference type="InterPro" id="IPR013342">
    <property type="entry name" value="Mandelate_racemase_C"/>
</dbReference>
<dbReference type="SUPFAM" id="SSF51604">
    <property type="entry name" value="Enolase C-terminal domain-like"/>
    <property type="match status" value="1"/>
</dbReference>
<dbReference type="SUPFAM" id="SSF54826">
    <property type="entry name" value="Enolase N-terminal domain-like"/>
    <property type="match status" value="1"/>
</dbReference>
<dbReference type="Gene3D" id="3.20.20.120">
    <property type="entry name" value="Enolase-like C-terminal domain"/>
    <property type="match status" value="1"/>
</dbReference>
<feature type="domain" description="Mandelate racemase/muconate lactonizing enzyme C-terminal" evidence="2">
    <location>
        <begin position="147"/>
        <end position="268"/>
    </location>
</feature>
<evidence type="ECO:0000259" key="2">
    <source>
        <dbReference type="SMART" id="SM00922"/>
    </source>
</evidence>
<dbReference type="PANTHER" id="PTHR48080">
    <property type="entry name" value="D-GALACTONATE DEHYDRATASE-RELATED"/>
    <property type="match status" value="1"/>
</dbReference>
<dbReference type="Pfam" id="PF02746">
    <property type="entry name" value="MR_MLE_N"/>
    <property type="match status" value="1"/>
</dbReference>
<dbReference type="AlphaFoldDB" id="A0A936ZT32"/>
<name>A0A936ZT32_9BURK</name>
<dbReference type="Gene3D" id="3.30.390.10">
    <property type="entry name" value="Enolase-like, N-terminal domain"/>
    <property type="match status" value="1"/>
</dbReference>